<keyword evidence="3" id="KW-0804">Transcription</keyword>
<dbReference type="Proteomes" id="UP000199263">
    <property type="component" value="Unassembled WGS sequence"/>
</dbReference>
<evidence type="ECO:0000313" key="6">
    <source>
        <dbReference type="Proteomes" id="UP000199263"/>
    </source>
</evidence>
<dbReference type="PANTHER" id="PTHR35790:SF4">
    <property type="entry name" value="HTH-TYPE TRANSCRIPTIONAL REGULATOR PCHR"/>
    <property type="match status" value="1"/>
</dbReference>
<dbReference type="RefSeq" id="WP_090093909.1">
    <property type="nucleotide sequence ID" value="NZ_FOMG01000032.1"/>
</dbReference>
<dbReference type="GO" id="GO:0003700">
    <property type="term" value="F:DNA-binding transcription factor activity"/>
    <property type="evidence" value="ECO:0007669"/>
    <property type="project" value="InterPro"/>
</dbReference>
<dbReference type="SMART" id="SM00347">
    <property type="entry name" value="HTH_MARR"/>
    <property type="match status" value="1"/>
</dbReference>
<dbReference type="SUPFAM" id="SSF46785">
    <property type="entry name" value="Winged helix' DNA-binding domain"/>
    <property type="match status" value="1"/>
</dbReference>
<dbReference type="InterPro" id="IPR036388">
    <property type="entry name" value="WH-like_DNA-bd_sf"/>
</dbReference>
<reference evidence="5 6" key="1">
    <citation type="submission" date="2016-10" db="EMBL/GenBank/DDBJ databases">
        <authorList>
            <person name="de Groot N.N."/>
        </authorList>
    </citation>
    <scope>NUCLEOTIDE SEQUENCE [LARGE SCALE GENOMIC DNA]</scope>
    <source>
        <strain evidence="5 6">DSM 12992</strain>
    </source>
</reference>
<dbReference type="PANTHER" id="PTHR35790">
    <property type="entry name" value="HTH-TYPE TRANSCRIPTIONAL REGULATOR PCHR"/>
    <property type="match status" value="1"/>
</dbReference>
<dbReference type="OrthoDB" id="5461037at2"/>
<keyword evidence="2 5" id="KW-0238">DNA-binding</keyword>
<evidence type="ECO:0000256" key="3">
    <source>
        <dbReference type="ARBA" id="ARBA00023163"/>
    </source>
</evidence>
<organism evidence="5 6">
    <name type="scientific">Clostridium uliginosum</name>
    <dbReference type="NCBI Taxonomy" id="119641"/>
    <lineage>
        <taxon>Bacteria</taxon>
        <taxon>Bacillati</taxon>
        <taxon>Bacillota</taxon>
        <taxon>Clostridia</taxon>
        <taxon>Eubacteriales</taxon>
        <taxon>Clostridiaceae</taxon>
        <taxon>Clostridium</taxon>
    </lineage>
</organism>
<dbReference type="Gene3D" id="1.10.10.10">
    <property type="entry name" value="Winged helix-like DNA-binding domain superfamily/Winged helix DNA-binding domain"/>
    <property type="match status" value="1"/>
</dbReference>
<dbReference type="Pfam" id="PF01047">
    <property type="entry name" value="MarR"/>
    <property type="match status" value="1"/>
</dbReference>
<keyword evidence="1" id="KW-0805">Transcription regulation</keyword>
<dbReference type="AlphaFoldDB" id="A0A1I1RDN3"/>
<protein>
    <submittedName>
        <fullName evidence="5">DNA-binding transcriptional regulator, MarR family</fullName>
    </submittedName>
</protein>
<keyword evidence="6" id="KW-1185">Reference proteome</keyword>
<gene>
    <name evidence="5" type="ORF">SAMN05421842_13231</name>
</gene>
<dbReference type="STRING" id="119641.SAMN05421842_13231"/>
<dbReference type="GO" id="GO:0003677">
    <property type="term" value="F:DNA binding"/>
    <property type="evidence" value="ECO:0007669"/>
    <property type="project" value="UniProtKB-KW"/>
</dbReference>
<evidence type="ECO:0000313" key="5">
    <source>
        <dbReference type="EMBL" id="SFD32405.1"/>
    </source>
</evidence>
<accession>A0A1I1RDN3</accession>
<evidence type="ECO:0000256" key="2">
    <source>
        <dbReference type="ARBA" id="ARBA00023125"/>
    </source>
</evidence>
<proteinExistence type="predicted"/>
<dbReference type="InterPro" id="IPR052067">
    <property type="entry name" value="Metal_resp_HTH_trans_reg"/>
</dbReference>
<feature type="domain" description="HTH marR-type" evidence="4">
    <location>
        <begin position="9"/>
        <end position="147"/>
    </location>
</feature>
<sequence length="158" mass="18158">MMNFNNERKNKISYSLLTVIYKFIENDTQTRYYGTDTPLFSSEIHMIRAIKEEEGIHITGLANKLGVTKGAVSQIVNKLNKKGFITKETDLHNQSKLIIKLTPKGEIADANHVKLHNKFDTLINNILKDASNEEVTFLKNFLNKVEEQIDDFEKNLTE</sequence>
<name>A0A1I1RDN3_9CLOT</name>
<dbReference type="InterPro" id="IPR000835">
    <property type="entry name" value="HTH_MarR-typ"/>
</dbReference>
<dbReference type="InterPro" id="IPR036390">
    <property type="entry name" value="WH_DNA-bd_sf"/>
</dbReference>
<dbReference type="EMBL" id="FOMG01000032">
    <property type="protein sequence ID" value="SFD32405.1"/>
    <property type="molecule type" value="Genomic_DNA"/>
</dbReference>
<dbReference type="PROSITE" id="PS50995">
    <property type="entry name" value="HTH_MARR_2"/>
    <property type="match status" value="1"/>
</dbReference>
<evidence type="ECO:0000256" key="1">
    <source>
        <dbReference type="ARBA" id="ARBA00023015"/>
    </source>
</evidence>
<evidence type="ECO:0000259" key="4">
    <source>
        <dbReference type="PROSITE" id="PS50995"/>
    </source>
</evidence>